<dbReference type="AlphaFoldDB" id="W0PFP9"/>
<evidence type="ECO:0000256" key="1">
    <source>
        <dbReference type="ARBA" id="ARBA00022729"/>
    </source>
</evidence>
<organism evidence="4 5">
    <name type="scientific">Advenella mimigardefordensis (strain DSM 17166 / LMG 22922 / DPN7)</name>
    <dbReference type="NCBI Taxonomy" id="1247726"/>
    <lineage>
        <taxon>Bacteria</taxon>
        <taxon>Pseudomonadati</taxon>
        <taxon>Pseudomonadota</taxon>
        <taxon>Betaproteobacteria</taxon>
        <taxon>Burkholderiales</taxon>
        <taxon>Alcaligenaceae</taxon>
    </lineage>
</organism>
<feature type="chain" id="PRO_5004792916" evidence="2">
    <location>
        <begin position="27"/>
        <end position="269"/>
    </location>
</feature>
<accession>W0PFP9</accession>
<dbReference type="Gene3D" id="3.40.190.10">
    <property type="entry name" value="Periplasmic binding protein-like II"/>
    <property type="match status" value="2"/>
</dbReference>
<dbReference type="RefSeq" id="WP_025374192.1">
    <property type="nucleotide sequence ID" value="NZ_CP003915.1"/>
</dbReference>
<dbReference type="PATRIC" id="fig|1247726.3.peg.3810"/>
<reference evidence="4 5" key="1">
    <citation type="journal article" date="2014" name="Microbiology">
        <title>Unravelling the complete genome sequence of Advenella mimigardefordensis strain DPN7T and novel insights in the catabolism of the xenobiotic polythioester precursor 3,3'-dithiodipropionate.</title>
        <authorList>
            <person name="Wubbeler J.H."/>
            <person name="Hiessl S."/>
            <person name="Schuldes J."/>
            <person name="Thurmer A."/>
            <person name="Daniel R."/>
            <person name="Steinbuchel A."/>
        </authorList>
    </citation>
    <scope>NUCLEOTIDE SEQUENCE [LARGE SCALE GENOMIC DNA]</scope>
    <source>
        <strain evidence="5">DSM 17166 / LMG 22922 / DPN7</strain>
    </source>
</reference>
<dbReference type="EMBL" id="CP003915">
    <property type="protein sequence ID" value="AHG65506.1"/>
    <property type="molecule type" value="Genomic_DNA"/>
</dbReference>
<gene>
    <name evidence="4" type="ORF">MIM_c34460</name>
</gene>
<proteinExistence type="predicted"/>
<dbReference type="InterPro" id="IPR001638">
    <property type="entry name" value="Solute-binding_3/MltF_N"/>
</dbReference>
<keyword evidence="5" id="KW-1185">Reference proteome</keyword>
<dbReference type="SMART" id="SM00062">
    <property type="entry name" value="PBPb"/>
    <property type="match status" value="1"/>
</dbReference>
<dbReference type="eggNOG" id="COG0834">
    <property type="taxonomic scope" value="Bacteria"/>
</dbReference>
<evidence type="ECO:0000313" key="5">
    <source>
        <dbReference type="Proteomes" id="UP000019095"/>
    </source>
</evidence>
<protein>
    <submittedName>
        <fullName evidence="4">Putative ABC transporter substrate-binding protein</fullName>
    </submittedName>
</protein>
<keyword evidence="1 2" id="KW-0732">Signal</keyword>
<evidence type="ECO:0000259" key="3">
    <source>
        <dbReference type="SMART" id="SM00062"/>
    </source>
</evidence>
<dbReference type="PANTHER" id="PTHR35936:SF17">
    <property type="entry name" value="ARGININE-BINDING EXTRACELLULAR PROTEIN ARTP"/>
    <property type="match status" value="1"/>
</dbReference>
<dbReference type="SUPFAM" id="SSF53850">
    <property type="entry name" value="Periplasmic binding protein-like II"/>
    <property type="match status" value="1"/>
</dbReference>
<evidence type="ECO:0000313" key="4">
    <source>
        <dbReference type="EMBL" id="AHG65506.1"/>
    </source>
</evidence>
<dbReference type="Pfam" id="PF00497">
    <property type="entry name" value="SBP_bac_3"/>
    <property type="match status" value="1"/>
</dbReference>
<dbReference type="Proteomes" id="UP000019095">
    <property type="component" value="Chromosome"/>
</dbReference>
<dbReference type="KEGG" id="amim:MIM_c34460"/>
<evidence type="ECO:0000256" key="2">
    <source>
        <dbReference type="SAM" id="SignalP"/>
    </source>
</evidence>
<dbReference type="HOGENOM" id="CLU_065316_1_0_4"/>
<dbReference type="OrthoDB" id="571173at2"/>
<feature type="domain" description="Solute-binding protein family 3/N-terminal" evidence="3">
    <location>
        <begin position="42"/>
        <end position="262"/>
    </location>
</feature>
<sequence>MFKTLKKAAICLLSIPLLASSAFVYADANNASATKILAPSGTLLVGVYKGSPTSIIEGATPEESKGVGYDMGKLFAGQLGVPFKAVIFPSNSSLLAAFKNGEVDLSVSNATASRKKIMDFSPTFMQVEKSFLVPGDSRFSSFDDLTNSNAVVGVSKGSSTSKTLTGLFPKLKIREIDTLEHAIDLLMKKEIDAFATNNAILFQMSDAVAGSRVLPGHWDMEYFAAGIPKGRDAGLSTLKNFIISADKDGSIANIIKRAGVRGATAKIGE</sequence>
<feature type="signal peptide" evidence="2">
    <location>
        <begin position="1"/>
        <end position="26"/>
    </location>
</feature>
<dbReference type="STRING" id="1247726.MIM_c34460"/>
<dbReference type="PANTHER" id="PTHR35936">
    <property type="entry name" value="MEMBRANE-BOUND LYTIC MUREIN TRANSGLYCOSYLASE F"/>
    <property type="match status" value="1"/>
</dbReference>
<name>W0PFP9_ADVMD</name>